<evidence type="ECO:0000259" key="2">
    <source>
        <dbReference type="Pfam" id="PF01970"/>
    </source>
</evidence>
<name>A0ABN1GEX6_9BACI</name>
<reference evidence="3 4" key="1">
    <citation type="journal article" date="2019" name="Int. J. Syst. Evol. Microbiol.">
        <title>The Global Catalogue of Microorganisms (GCM) 10K type strain sequencing project: providing services to taxonomists for standard genome sequencing and annotation.</title>
        <authorList>
            <consortium name="The Broad Institute Genomics Platform"/>
            <consortium name="The Broad Institute Genome Sequencing Center for Infectious Disease"/>
            <person name="Wu L."/>
            <person name="Ma J."/>
        </authorList>
    </citation>
    <scope>NUCLEOTIDE SEQUENCE [LARGE SCALE GENOMIC DNA]</scope>
    <source>
        <strain evidence="3 4">JCM 15395</strain>
    </source>
</reference>
<dbReference type="Proteomes" id="UP001500866">
    <property type="component" value="Unassembled WGS sequence"/>
</dbReference>
<keyword evidence="1" id="KW-0472">Membrane</keyword>
<dbReference type="PANTHER" id="PTHR35342:SF5">
    <property type="entry name" value="TRICARBOXYLIC TRANSPORT PROTEIN"/>
    <property type="match status" value="1"/>
</dbReference>
<keyword evidence="4" id="KW-1185">Reference proteome</keyword>
<evidence type="ECO:0000256" key="1">
    <source>
        <dbReference type="SAM" id="Phobius"/>
    </source>
</evidence>
<sequence>MDILSNLMQGFEVAVTPMNLLFVTIGAFVGMIVGMLPGFGPSAGIAILLPLTFSLNPTSAIIMLAGIYYGSQYGGTITSILINTPGDSSTVASTFDGYPLARQGRVGPALVMQAIASFVGGTVGVILISSLAPAFAEVASSFGPPEFLMLMLMGMLMLVWMTGESKVRGILSALLGLAIATVGVDVVSGIPRYTFGSPELINGIDFIPVAIGIFGIGELFYSVYTGAHKEKVETISFSYTKSKFLPSFKEVLQTKFTLIRNSILGFVIGVLPGAGATVASLFGYSIEKKLSKEPDKFGKGAMKGLVAPETANNAATSGAMIPLMTLGIPGSASTAVLLAAFLMWGLQPGPLLIESNPEFSWGMITSMYLGNMILLLVNIVAIPLFVKILQVPYRYLVPFILILCIVGTYSLNGSIIETWLLLGFGVLGFFMKIGDYSPAALVLALVLGPLAENTFRQSLIISGGDLSIFITRPVSLSFLIFIILVMFVPLIQKGYRFTKGVKNI</sequence>
<feature type="transmembrane region" description="Helical" evidence="1">
    <location>
        <begin position="326"/>
        <end position="346"/>
    </location>
</feature>
<organism evidence="3 4">
    <name type="scientific">Virgibacillus siamensis</name>
    <dbReference type="NCBI Taxonomy" id="480071"/>
    <lineage>
        <taxon>Bacteria</taxon>
        <taxon>Bacillati</taxon>
        <taxon>Bacillota</taxon>
        <taxon>Bacilli</taxon>
        <taxon>Bacillales</taxon>
        <taxon>Bacillaceae</taxon>
        <taxon>Virgibacillus</taxon>
    </lineage>
</organism>
<dbReference type="EMBL" id="BAAADS010000022">
    <property type="protein sequence ID" value="GAA0610137.1"/>
    <property type="molecule type" value="Genomic_DNA"/>
</dbReference>
<feature type="transmembrane region" description="Helical" evidence="1">
    <location>
        <begin position="367"/>
        <end position="389"/>
    </location>
</feature>
<feature type="transmembrane region" description="Helical" evidence="1">
    <location>
        <begin position="20"/>
        <end position="39"/>
    </location>
</feature>
<keyword evidence="1" id="KW-0812">Transmembrane</keyword>
<feature type="domain" description="DUF112" evidence="2">
    <location>
        <begin position="20"/>
        <end position="443"/>
    </location>
</feature>
<comment type="caution">
    <text evidence="3">The sequence shown here is derived from an EMBL/GenBank/DDBJ whole genome shotgun (WGS) entry which is preliminary data.</text>
</comment>
<accession>A0ABN1GEX6</accession>
<gene>
    <name evidence="3" type="ORF">GCM10009001_29330</name>
</gene>
<feature type="transmembrane region" description="Helical" evidence="1">
    <location>
        <begin position="395"/>
        <end position="412"/>
    </location>
</feature>
<keyword evidence="1" id="KW-1133">Transmembrane helix</keyword>
<evidence type="ECO:0000313" key="3">
    <source>
        <dbReference type="EMBL" id="GAA0610137.1"/>
    </source>
</evidence>
<dbReference type="Pfam" id="PF01970">
    <property type="entry name" value="TctA"/>
    <property type="match status" value="1"/>
</dbReference>
<feature type="transmembrane region" description="Helical" evidence="1">
    <location>
        <begin position="263"/>
        <end position="286"/>
    </location>
</feature>
<dbReference type="PANTHER" id="PTHR35342">
    <property type="entry name" value="TRICARBOXYLIC TRANSPORT PROTEIN"/>
    <property type="match status" value="1"/>
</dbReference>
<feature type="transmembrane region" description="Helical" evidence="1">
    <location>
        <begin position="466"/>
        <end position="491"/>
    </location>
</feature>
<feature type="transmembrane region" description="Helical" evidence="1">
    <location>
        <begin position="170"/>
        <end position="188"/>
    </location>
</feature>
<dbReference type="RefSeq" id="WP_343814721.1">
    <property type="nucleotide sequence ID" value="NZ_BAAADS010000022.1"/>
</dbReference>
<feature type="transmembrane region" description="Helical" evidence="1">
    <location>
        <begin position="419"/>
        <end position="446"/>
    </location>
</feature>
<feature type="transmembrane region" description="Helical" evidence="1">
    <location>
        <begin position="147"/>
        <end position="163"/>
    </location>
</feature>
<feature type="transmembrane region" description="Helical" evidence="1">
    <location>
        <begin position="45"/>
        <end position="69"/>
    </location>
</feature>
<protein>
    <submittedName>
        <fullName evidence="3">Tripartite tricarboxylate transporter permease</fullName>
    </submittedName>
</protein>
<proteinExistence type="predicted"/>
<feature type="transmembrane region" description="Helical" evidence="1">
    <location>
        <begin position="200"/>
        <end position="221"/>
    </location>
</feature>
<feature type="transmembrane region" description="Helical" evidence="1">
    <location>
        <begin position="110"/>
        <end position="135"/>
    </location>
</feature>
<dbReference type="InterPro" id="IPR002823">
    <property type="entry name" value="DUF112_TM"/>
</dbReference>
<evidence type="ECO:0000313" key="4">
    <source>
        <dbReference type="Proteomes" id="UP001500866"/>
    </source>
</evidence>